<dbReference type="Proteomes" id="UP000473887">
    <property type="component" value="Unassembled WGS sequence"/>
</dbReference>
<dbReference type="EMBL" id="SWQE01000002">
    <property type="protein sequence ID" value="NFJ07928.1"/>
    <property type="molecule type" value="Genomic_DNA"/>
</dbReference>
<reference evidence="12 17" key="2">
    <citation type="submission" date="2019-02" db="EMBL/GenBank/DDBJ databases">
        <title>Genome sequencing of Clostridium botulinum clinical isolates.</title>
        <authorList>
            <person name="Brunt J."/>
            <person name="Van Vliet A.H.M."/>
            <person name="Stringer S.C."/>
            <person name="Grant K.A."/>
            <person name="Carter A.C."/>
            <person name="Peck M.W."/>
        </authorList>
    </citation>
    <scope>NUCLEOTIDE SEQUENCE [LARGE SCALE GENOMIC DNA]</scope>
    <source>
        <strain evidence="12 17">H142660711</strain>
    </source>
</reference>
<reference evidence="18 19" key="3">
    <citation type="submission" date="2019-04" db="EMBL/GenBank/DDBJ databases">
        <title>Genome sequencing of Clostridium botulinum Groups I-IV and Clostridium butyricum.</title>
        <authorList>
            <person name="Brunt J."/>
            <person name="Van Vliet A.H.M."/>
            <person name="Stringer S.C."/>
            <person name="Carter A.T."/>
            <person name="Peck M.W."/>
        </authorList>
    </citation>
    <scope>NUCLEOTIDE SEQUENCE [LARGE SCALE GENOMIC DNA]</scope>
    <source>
        <strain evidence="15 19">Colworth BL30</strain>
        <strain evidence="14 20">IFR 15/034</strain>
        <strain evidence="13 18">IFR 18/037</strain>
    </source>
</reference>
<dbReference type="SMART" id="SM01323">
    <property type="entry name" value="YajC"/>
    <property type="match status" value="1"/>
</dbReference>
<evidence type="ECO:0000256" key="9">
    <source>
        <dbReference type="ARBA" id="ARBA00023136"/>
    </source>
</evidence>
<evidence type="ECO:0000313" key="13">
    <source>
        <dbReference type="EMBL" id="NFG17083.1"/>
    </source>
</evidence>
<dbReference type="Proteomes" id="UP000480039">
    <property type="component" value="Unassembled WGS sequence"/>
</dbReference>
<dbReference type="EMBL" id="CP069280">
    <property type="protein sequence ID" value="QRI53012.1"/>
    <property type="molecule type" value="Genomic_DNA"/>
</dbReference>
<evidence type="ECO:0000256" key="2">
    <source>
        <dbReference type="ARBA" id="ARBA00006742"/>
    </source>
</evidence>
<comment type="subcellular location">
    <subcellularLocation>
        <location evidence="1">Cell membrane</location>
        <topology evidence="1">Single-pass membrane protein</topology>
    </subcellularLocation>
</comment>
<protein>
    <submittedName>
        <fullName evidence="15">Preprotein translocase subunit YajC</fullName>
    </submittedName>
</protein>
<evidence type="ECO:0000256" key="3">
    <source>
        <dbReference type="ARBA" id="ARBA00022448"/>
    </source>
</evidence>
<evidence type="ECO:0000256" key="7">
    <source>
        <dbReference type="ARBA" id="ARBA00022989"/>
    </source>
</evidence>
<dbReference type="PRINTS" id="PR01853">
    <property type="entry name" value="YAJCTRNLCASE"/>
</dbReference>
<evidence type="ECO:0000313" key="20">
    <source>
        <dbReference type="Proteomes" id="UP000482543"/>
    </source>
</evidence>
<reference evidence="16" key="4">
    <citation type="submission" date="2021-02" db="EMBL/GenBank/DDBJ databases">
        <authorList>
            <person name="Dover N."/>
            <person name="Barash J.R."/>
            <person name="Bell J.M."/>
            <person name="Sylvester M.D."/>
            <person name="Arnon S."/>
        </authorList>
    </citation>
    <scope>NUCLEOTIDE SEQUENCE</scope>
    <source>
        <strain evidence="16">IBCA10-7060</strain>
    </source>
</reference>
<keyword evidence="6" id="KW-0653">Protein transport</keyword>
<evidence type="ECO:0000256" key="11">
    <source>
        <dbReference type="SAM" id="Phobius"/>
    </source>
</evidence>
<evidence type="ECO:0000313" key="12">
    <source>
        <dbReference type="EMBL" id="NEZ91025.1"/>
    </source>
</evidence>
<dbReference type="Pfam" id="PF02699">
    <property type="entry name" value="YajC"/>
    <property type="match status" value="1"/>
</dbReference>
<keyword evidence="9 11" id="KW-0472">Membrane</keyword>
<organism evidence="15 19">
    <name type="scientific">Clostridium botulinum</name>
    <dbReference type="NCBI Taxonomy" id="1491"/>
    <lineage>
        <taxon>Bacteria</taxon>
        <taxon>Bacillati</taxon>
        <taxon>Bacillota</taxon>
        <taxon>Clostridia</taxon>
        <taxon>Eubacteriales</taxon>
        <taxon>Clostridiaceae</taxon>
        <taxon>Clostridium</taxon>
    </lineage>
</organism>
<keyword evidence="5 11" id="KW-0812">Transmembrane</keyword>
<evidence type="ECO:0000256" key="6">
    <source>
        <dbReference type="ARBA" id="ARBA00022927"/>
    </source>
</evidence>
<dbReference type="Proteomes" id="UP000478995">
    <property type="component" value="Unassembled WGS sequence"/>
</dbReference>
<dbReference type="Proteomes" id="UP000663464">
    <property type="component" value="Chromosome"/>
</dbReference>
<evidence type="ECO:0000256" key="1">
    <source>
        <dbReference type="ARBA" id="ARBA00004162"/>
    </source>
</evidence>
<evidence type="ECO:0000313" key="17">
    <source>
        <dbReference type="Proteomes" id="UP000473887"/>
    </source>
</evidence>
<keyword evidence="3" id="KW-0813">Transport</keyword>
<dbReference type="OMA" id="GMEMIIM"/>
<evidence type="ECO:0000313" key="18">
    <source>
        <dbReference type="Proteomes" id="UP000478995"/>
    </source>
</evidence>
<dbReference type="PANTHER" id="PTHR33909:SF1">
    <property type="entry name" value="SEC TRANSLOCON ACCESSORY COMPLEX SUBUNIT YAJC"/>
    <property type="match status" value="1"/>
</dbReference>
<name>A0A0A2HEX1_CLOBO</name>
<reference evidence="16 21" key="1">
    <citation type="journal article" date="2014" name="J. Infect. Dis.">
        <title>Molecular characterization of a novel botulinum neurotoxin type H gene.</title>
        <authorList>
            <person name="Dover N."/>
            <person name="Barash J.R."/>
            <person name="Hill K.K."/>
            <person name="Xie G."/>
            <person name="Arnon S.S."/>
        </authorList>
    </citation>
    <scope>NUCLEOTIDE SEQUENCE [LARGE SCALE GENOMIC DNA]</scope>
    <source>
        <strain evidence="16 21">IBCA10-7060</strain>
    </source>
</reference>
<keyword evidence="7 11" id="KW-1133">Transmembrane helix</keyword>
<keyword evidence="4" id="KW-1003">Cell membrane</keyword>
<evidence type="ECO:0000313" key="19">
    <source>
        <dbReference type="Proteomes" id="UP000480039"/>
    </source>
</evidence>
<evidence type="ECO:0000313" key="21">
    <source>
        <dbReference type="Proteomes" id="UP000663464"/>
    </source>
</evidence>
<evidence type="ECO:0000256" key="8">
    <source>
        <dbReference type="ARBA" id="ARBA00023010"/>
    </source>
</evidence>
<dbReference type="AlphaFoldDB" id="A0A0A2HEX1"/>
<evidence type="ECO:0000256" key="4">
    <source>
        <dbReference type="ARBA" id="ARBA00022475"/>
    </source>
</evidence>
<feature type="region of interest" description="Disordered" evidence="10">
    <location>
        <begin position="89"/>
        <end position="111"/>
    </location>
</feature>
<dbReference type="RefSeq" id="WP_003357909.1">
    <property type="nucleotide sequence ID" value="NZ_AP014696.1"/>
</dbReference>
<sequence>MQQGLGLNSIFLVVMLGLFYVMVFLPEKKRKKKYNEMLNSISVNDEVITRGGIIGKIVNIKEDYVIIQTGPDRVKVQISKSGILDISKKREDTDKKEDMDKKEEKSAKEDK</sequence>
<evidence type="ECO:0000256" key="10">
    <source>
        <dbReference type="SAM" id="MobiDB-lite"/>
    </source>
</evidence>
<dbReference type="EMBL" id="SWRJ01000002">
    <property type="protein sequence ID" value="NFI21060.1"/>
    <property type="molecule type" value="Genomic_DNA"/>
</dbReference>
<dbReference type="EMBL" id="SWOY01000002">
    <property type="protein sequence ID" value="NFG17083.1"/>
    <property type="molecule type" value="Genomic_DNA"/>
</dbReference>
<keyword evidence="8" id="KW-0811">Translocation</keyword>
<dbReference type="EMBL" id="SGKC01000004">
    <property type="protein sequence ID" value="NEZ91025.1"/>
    <property type="molecule type" value="Genomic_DNA"/>
</dbReference>
<dbReference type="PANTHER" id="PTHR33909">
    <property type="entry name" value="SEC TRANSLOCON ACCESSORY COMPLEX SUBUNIT YAJC"/>
    <property type="match status" value="1"/>
</dbReference>
<gene>
    <name evidence="15" type="primary">yajC</name>
    <name evidence="12" type="ORF">EXM69_03465</name>
    <name evidence="13" type="ORF">FC794_09805</name>
    <name evidence="15" type="ORF">FC871_05400</name>
    <name evidence="14" type="ORF">FC964_06615</name>
    <name evidence="16" type="ORF">JQS73_16545</name>
</gene>
<comment type="similarity">
    <text evidence="2">Belongs to the YajC family.</text>
</comment>
<feature type="transmembrane region" description="Helical" evidence="11">
    <location>
        <begin position="6"/>
        <end position="25"/>
    </location>
</feature>
<proteinExistence type="inferred from homology"/>
<dbReference type="GO" id="GO:0015031">
    <property type="term" value="P:protein transport"/>
    <property type="evidence" value="ECO:0007669"/>
    <property type="project" value="UniProtKB-KW"/>
</dbReference>
<dbReference type="Proteomes" id="UP000482543">
    <property type="component" value="Unassembled WGS sequence"/>
</dbReference>
<evidence type="ECO:0000313" key="15">
    <source>
        <dbReference type="EMBL" id="NFJ07928.1"/>
    </source>
</evidence>
<dbReference type="InterPro" id="IPR003849">
    <property type="entry name" value="Preprotein_translocase_YajC"/>
</dbReference>
<dbReference type="GO" id="GO:0005886">
    <property type="term" value="C:plasma membrane"/>
    <property type="evidence" value="ECO:0007669"/>
    <property type="project" value="UniProtKB-SubCell"/>
</dbReference>
<evidence type="ECO:0000313" key="14">
    <source>
        <dbReference type="EMBL" id="NFI21060.1"/>
    </source>
</evidence>
<evidence type="ECO:0000256" key="5">
    <source>
        <dbReference type="ARBA" id="ARBA00022692"/>
    </source>
</evidence>
<dbReference type="NCBIfam" id="TIGR00739">
    <property type="entry name" value="yajC"/>
    <property type="match status" value="1"/>
</dbReference>
<evidence type="ECO:0000313" key="16">
    <source>
        <dbReference type="EMBL" id="QRI53012.1"/>
    </source>
</evidence>
<accession>A0A0A2HEX1</accession>